<sequence length="393" mass="44756">MGRDGRGVKAASESSIEITFQYQGQRCRERIPLKPTPANLKRAEQHRAAILEAIIRGAFDYAATFPNSPNARKFAALPGQVETVEDYLEGWLKRKQKHLKKSTWDGYRKVVDNLLIPQFGRTMLASWKRKDFRAWFDGMEVTNKRFANILSVARAALTDAVQDELIDTNPLYGWSYARPDAPKADDDIDPFSQDEQRAILRVCEPMMANQVQFAFWTGLRTSELIALDWNDVDLQRGVILVRKAMTTAGKGEAEDTKTRAGRREVKLLGPSLAALEAQRAHTQLAGDPIFIHPRARERWTGDQQIRDEWLRLLKVAKVRYRRPYQTRHTYASMMLSAGEHPMWVAKQMGHGDWTMIARIYGRWMPSADVEAGSKAEAKFSPIAPENKDVRKTG</sequence>
<dbReference type="InterPro" id="IPR002104">
    <property type="entry name" value="Integrase_catalytic"/>
</dbReference>
<dbReference type="SUPFAM" id="SSF56349">
    <property type="entry name" value="DNA breaking-rejoining enzymes"/>
    <property type="match status" value="1"/>
</dbReference>
<feature type="domain" description="Core-binding (CB)" evidence="7">
    <location>
        <begin position="82"/>
        <end position="161"/>
    </location>
</feature>
<dbReference type="InterPro" id="IPR044068">
    <property type="entry name" value="CB"/>
</dbReference>
<comment type="similarity">
    <text evidence="1">Belongs to the 'phage' integrase family.</text>
</comment>
<dbReference type="InterPro" id="IPR013762">
    <property type="entry name" value="Integrase-like_cat_sf"/>
</dbReference>
<dbReference type="Proteomes" id="UP000216857">
    <property type="component" value="Unassembled WGS sequence"/>
</dbReference>
<dbReference type="InterPro" id="IPR011010">
    <property type="entry name" value="DNA_brk_join_enz"/>
</dbReference>
<evidence type="ECO:0000256" key="3">
    <source>
        <dbReference type="ARBA" id="ARBA00023125"/>
    </source>
</evidence>
<evidence type="ECO:0000313" key="8">
    <source>
        <dbReference type="EMBL" id="OZI20529.1"/>
    </source>
</evidence>
<dbReference type="Pfam" id="PF12167">
    <property type="entry name" value="Arm-DNA-bind_2"/>
    <property type="match status" value="1"/>
</dbReference>
<dbReference type="InterPro" id="IPR004107">
    <property type="entry name" value="Integrase_SAM-like_N"/>
</dbReference>
<keyword evidence="4" id="KW-0233">DNA recombination</keyword>
<dbReference type="OrthoDB" id="5391994at2"/>
<dbReference type="PROSITE" id="PS51898">
    <property type="entry name" value="TYR_RECOMBINASE"/>
    <property type="match status" value="1"/>
</dbReference>
<dbReference type="InterPro" id="IPR050808">
    <property type="entry name" value="Phage_Integrase"/>
</dbReference>
<dbReference type="RefSeq" id="WP_094849122.1">
    <property type="nucleotide sequence ID" value="NZ_NEVJ01000003.1"/>
</dbReference>
<dbReference type="InterPro" id="IPR010998">
    <property type="entry name" value="Integrase_recombinase_N"/>
</dbReference>
<protein>
    <submittedName>
        <fullName evidence="8">Site-specific integrase</fullName>
    </submittedName>
</protein>
<evidence type="ECO:0000259" key="7">
    <source>
        <dbReference type="PROSITE" id="PS51900"/>
    </source>
</evidence>
<dbReference type="AlphaFoldDB" id="A0A261R684"/>
<dbReference type="CDD" id="cd01189">
    <property type="entry name" value="INT_ICEBs1_C_like"/>
    <property type="match status" value="1"/>
</dbReference>
<evidence type="ECO:0000313" key="9">
    <source>
        <dbReference type="Proteomes" id="UP000216857"/>
    </source>
</evidence>
<dbReference type="PANTHER" id="PTHR30629:SF2">
    <property type="entry name" value="PROPHAGE INTEGRASE INTS-RELATED"/>
    <property type="match status" value="1"/>
</dbReference>
<gene>
    <name evidence="8" type="ORF">CAL26_23835</name>
</gene>
<dbReference type="Pfam" id="PF00589">
    <property type="entry name" value="Phage_integrase"/>
    <property type="match status" value="1"/>
</dbReference>
<dbReference type="Gene3D" id="1.10.443.10">
    <property type="entry name" value="Intergrase catalytic core"/>
    <property type="match status" value="1"/>
</dbReference>
<dbReference type="GO" id="GO:0003677">
    <property type="term" value="F:DNA binding"/>
    <property type="evidence" value="ECO:0007669"/>
    <property type="project" value="UniProtKB-UniRule"/>
</dbReference>
<dbReference type="Gene3D" id="1.10.150.130">
    <property type="match status" value="1"/>
</dbReference>
<dbReference type="PANTHER" id="PTHR30629">
    <property type="entry name" value="PROPHAGE INTEGRASE"/>
    <property type="match status" value="1"/>
</dbReference>
<dbReference type="InterPro" id="IPR022000">
    <property type="entry name" value="Min27-like_integrase_DNA_bind"/>
</dbReference>
<comment type="caution">
    <text evidence="8">The sequence shown here is derived from an EMBL/GenBank/DDBJ whole genome shotgun (WGS) entry which is preliminary data.</text>
</comment>
<keyword evidence="9" id="KW-1185">Reference proteome</keyword>
<dbReference type="PROSITE" id="PS51900">
    <property type="entry name" value="CB"/>
    <property type="match status" value="1"/>
</dbReference>
<evidence type="ECO:0000256" key="4">
    <source>
        <dbReference type="ARBA" id="ARBA00023172"/>
    </source>
</evidence>
<keyword evidence="3 5" id="KW-0238">DNA-binding</keyword>
<reference evidence="8" key="1">
    <citation type="submission" date="2017-05" db="EMBL/GenBank/DDBJ databases">
        <title>Complete and WGS of Bordetella genogroups.</title>
        <authorList>
            <person name="Spilker T."/>
            <person name="Lipuma J."/>
        </authorList>
    </citation>
    <scope>NUCLEOTIDE SEQUENCE</scope>
    <source>
        <strain evidence="8">AU21707</strain>
    </source>
</reference>
<dbReference type="GO" id="GO:0015074">
    <property type="term" value="P:DNA integration"/>
    <property type="evidence" value="ECO:0007669"/>
    <property type="project" value="UniProtKB-KW"/>
</dbReference>
<evidence type="ECO:0000259" key="6">
    <source>
        <dbReference type="PROSITE" id="PS51898"/>
    </source>
</evidence>
<keyword evidence="2" id="KW-0229">DNA integration</keyword>
<evidence type="ECO:0000256" key="1">
    <source>
        <dbReference type="ARBA" id="ARBA00008857"/>
    </source>
</evidence>
<accession>A0A261R684</accession>
<dbReference type="GO" id="GO:0006310">
    <property type="term" value="P:DNA recombination"/>
    <property type="evidence" value="ECO:0007669"/>
    <property type="project" value="UniProtKB-KW"/>
</dbReference>
<feature type="domain" description="Tyr recombinase" evidence="6">
    <location>
        <begin position="186"/>
        <end position="373"/>
    </location>
</feature>
<evidence type="ECO:0000256" key="5">
    <source>
        <dbReference type="PROSITE-ProRule" id="PRU01248"/>
    </source>
</evidence>
<dbReference type="EMBL" id="NEVJ01000003">
    <property type="protein sequence ID" value="OZI20529.1"/>
    <property type="molecule type" value="Genomic_DNA"/>
</dbReference>
<evidence type="ECO:0000256" key="2">
    <source>
        <dbReference type="ARBA" id="ARBA00022908"/>
    </source>
</evidence>
<proteinExistence type="inferred from homology"/>
<dbReference type="Pfam" id="PF14659">
    <property type="entry name" value="Phage_int_SAM_3"/>
    <property type="match status" value="1"/>
</dbReference>
<name>A0A261R684_9BORD</name>
<organism evidence="8 9">
    <name type="scientific">Bordetella genomosp. 9</name>
    <dbReference type="NCBI Taxonomy" id="1416803"/>
    <lineage>
        <taxon>Bacteria</taxon>
        <taxon>Pseudomonadati</taxon>
        <taxon>Pseudomonadota</taxon>
        <taxon>Betaproteobacteria</taxon>
        <taxon>Burkholderiales</taxon>
        <taxon>Alcaligenaceae</taxon>
        <taxon>Bordetella</taxon>
    </lineage>
</organism>